<feature type="compositionally biased region" description="Low complexity" evidence="1">
    <location>
        <begin position="459"/>
        <end position="474"/>
    </location>
</feature>
<keyword evidence="3" id="KW-1185">Reference proteome</keyword>
<dbReference type="AlphaFoldDB" id="A0A1Y2J0X4"/>
<evidence type="ECO:0000313" key="3">
    <source>
        <dbReference type="Proteomes" id="UP000193067"/>
    </source>
</evidence>
<feature type="region of interest" description="Disordered" evidence="1">
    <location>
        <begin position="164"/>
        <end position="183"/>
    </location>
</feature>
<accession>A0A1Y2J0X4</accession>
<evidence type="ECO:0000313" key="2">
    <source>
        <dbReference type="EMBL" id="OSD07036.1"/>
    </source>
</evidence>
<dbReference type="OrthoDB" id="10568384at2759"/>
<feature type="compositionally biased region" description="Low complexity" evidence="1">
    <location>
        <begin position="342"/>
        <end position="353"/>
    </location>
</feature>
<feature type="region of interest" description="Disordered" evidence="1">
    <location>
        <begin position="330"/>
        <end position="378"/>
    </location>
</feature>
<protein>
    <submittedName>
        <fullName evidence="2">Uncharacterized protein</fullName>
    </submittedName>
</protein>
<reference evidence="2 3" key="1">
    <citation type="journal article" date="2015" name="Biotechnol. Biofuels">
        <title>Enhanced degradation of softwood versus hardwood by the white-rot fungus Pycnoporus coccineus.</title>
        <authorList>
            <person name="Couturier M."/>
            <person name="Navarro D."/>
            <person name="Chevret D."/>
            <person name="Henrissat B."/>
            <person name="Piumi F."/>
            <person name="Ruiz-Duenas F.J."/>
            <person name="Martinez A.T."/>
            <person name="Grigoriev I.V."/>
            <person name="Riley R."/>
            <person name="Lipzen A."/>
            <person name="Berrin J.G."/>
            <person name="Master E.R."/>
            <person name="Rosso M.N."/>
        </authorList>
    </citation>
    <scope>NUCLEOTIDE SEQUENCE [LARGE SCALE GENOMIC DNA]</scope>
    <source>
        <strain evidence="2 3">BRFM310</strain>
    </source>
</reference>
<sequence>MRTDLAFDTLARFLLVQYGPVIHAIFSKCAHIVGKTWWLLTSCRCTCNLPYDAGSAQATPTGAHTTTPPDATTMPPGLSFIPTTHTRLPTDPADLTFLHAVTAIILAVIVWRASQKLRTMTPVKPRTSSGSTLLAKRTSLSRSPARATTPSSPSDALISSASVSSSTLSPSSRPPAHATVAGSSDQRWYRRVKEWLAQCFNKTTTDKKQNNPHDQFFFPFSLINYRASPYEPSSSSGPSPSPTLSTDPAAEPPVVDELREDEDEDQESVIRSALDICDCGSGAPHIAGLHHSLDDRDVPQGRQVRIDSWTFPIYQVDEPIVDSADCEPLPIRVVEGPPPSPTSSVSSISSAPSLDDSAVSSESDTDAPADTSLHSEGRWRWDELTVVDPCLDVSVQAVATREEEEFVKFVAELPQAQDASSTPVKGRAAAARMDWRGLSSVSSPRGARDPADDDDGDDSAFPFPSSSSSGSPSSIAGLSRDASGGRGILPAPSWASHVFDEMTFPRTT</sequence>
<feature type="compositionally biased region" description="Low complexity" evidence="1">
    <location>
        <begin position="141"/>
        <end position="158"/>
    </location>
</feature>
<proteinExistence type="predicted"/>
<feature type="region of interest" description="Disordered" evidence="1">
    <location>
        <begin position="229"/>
        <end position="252"/>
    </location>
</feature>
<feature type="compositionally biased region" description="Low complexity" evidence="1">
    <location>
        <begin position="164"/>
        <end position="176"/>
    </location>
</feature>
<gene>
    <name evidence="2" type="ORF">PYCCODRAFT_789122</name>
</gene>
<dbReference type="EMBL" id="KZ084089">
    <property type="protein sequence ID" value="OSD07036.1"/>
    <property type="molecule type" value="Genomic_DNA"/>
</dbReference>
<feature type="region of interest" description="Disordered" evidence="1">
    <location>
        <begin position="411"/>
        <end position="492"/>
    </location>
</feature>
<feature type="compositionally biased region" description="Low complexity" evidence="1">
    <location>
        <begin position="229"/>
        <end position="245"/>
    </location>
</feature>
<dbReference type="Proteomes" id="UP000193067">
    <property type="component" value="Unassembled WGS sequence"/>
</dbReference>
<evidence type="ECO:0000256" key="1">
    <source>
        <dbReference type="SAM" id="MobiDB-lite"/>
    </source>
</evidence>
<organism evidence="2 3">
    <name type="scientific">Trametes coccinea (strain BRFM310)</name>
    <name type="common">Pycnoporus coccineus</name>
    <dbReference type="NCBI Taxonomy" id="1353009"/>
    <lineage>
        <taxon>Eukaryota</taxon>
        <taxon>Fungi</taxon>
        <taxon>Dikarya</taxon>
        <taxon>Basidiomycota</taxon>
        <taxon>Agaricomycotina</taxon>
        <taxon>Agaricomycetes</taxon>
        <taxon>Polyporales</taxon>
        <taxon>Polyporaceae</taxon>
        <taxon>Trametes</taxon>
    </lineage>
</organism>
<name>A0A1Y2J0X4_TRAC3</name>
<feature type="region of interest" description="Disordered" evidence="1">
    <location>
        <begin position="120"/>
        <end position="158"/>
    </location>
</feature>